<accession>A0ABN7XJ10</accession>
<sequence>SQLLDDLLQQIKNSIPLMNDQLKITHNVQSDPSDSSKLLIELSIDKATDPLNDPSINDIINELDIIIKSKFTSALSDKTFMTFIDEEYGFQVK</sequence>
<feature type="non-terminal residue" evidence="1">
    <location>
        <position position="93"/>
    </location>
</feature>
<protein>
    <submittedName>
        <fullName evidence="1">10625_t:CDS:1</fullName>
    </submittedName>
</protein>
<organism evidence="1 2">
    <name type="scientific">Gigaspora margarita</name>
    <dbReference type="NCBI Taxonomy" id="4874"/>
    <lineage>
        <taxon>Eukaryota</taxon>
        <taxon>Fungi</taxon>
        <taxon>Fungi incertae sedis</taxon>
        <taxon>Mucoromycota</taxon>
        <taxon>Glomeromycotina</taxon>
        <taxon>Glomeromycetes</taxon>
        <taxon>Diversisporales</taxon>
        <taxon>Gigasporaceae</taxon>
        <taxon>Gigaspora</taxon>
    </lineage>
</organism>
<keyword evidence="2" id="KW-1185">Reference proteome</keyword>
<dbReference type="Proteomes" id="UP000789901">
    <property type="component" value="Unassembled WGS sequence"/>
</dbReference>
<comment type="caution">
    <text evidence="1">The sequence shown here is derived from an EMBL/GenBank/DDBJ whole genome shotgun (WGS) entry which is preliminary data.</text>
</comment>
<reference evidence="1 2" key="1">
    <citation type="submission" date="2021-06" db="EMBL/GenBank/DDBJ databases">
        <authorList>
            <person name="Kallberg Y."/>
            <person name="Tangrot J."/>
            <person name="Rosling A."/>
        </authorList>
    </citation>
    <scope>NUCLEOTIDE SEQUENCE [LARGE SCALE GENOMIC DNA]</scope>
    <source>
        <strain evidence="1 2">120-4 pot B 10/14</strain>
    </source>
</reference>
<dbReference type="EMBL" id="CAJVQB010136720">
    <property type="protein sequence ID" value="CAG8854353.1"/>
    <property type="molecule type" value="Genomic_DNA"/>
</dbReference>
<feature type="non-terminal residue" evidence="1">
    <location>
        <position position="1"/>
    </location>
</feature>
<name>A0ABN7XJ10_GIGMA</name>
<evidence type="ECO:0000313" key="1">
    <source>
        <dbReference type="EMBL" id="CAG8854353.1"/>
    </source>
</evidence>
<gene>
    <name evidence="1" type="ORF">GMARGA_LOCUS43174</name>
</gene>
<evidence type="ECO:0000313" key="2">
    <source>
        <dbReference type="Proteomes" id="UP000789901"/>
    </source>
</evidence>
<proteinExistence type="predicted"/>